<organism evidence="1 2">
    <name type="scientific">Peronosclerospora sorghi</name>
    <dbReference type="NCBI Taxonomy" id="230839"/>
    <lineage>
        <taxon>Eukaryota</taxon>
        <taxon>Sar</taxon>
        <taxon>Stramenopiles</taxon>
        <taxon>Oomycota</taxon>
        <taxon>Peronosporomycetes</taxon>
        <taxon>Peronosporales</taxon>
        <taxon>Peronosporaceae</taxon>
        <taxon>Peronosclerospora</taxon>
    </lineage>
</organism>
<reference evidence="1 2" key="1">
    <citation type="journal article" date="2022" name="bioRxiv">
        <title>The genome of the oomycete Peronosclerospora sorghi, a cosmopolitan pathogen of maize and sorghum, is inflated with dispersed pseudogenes.</title>
        <authorList>
            <person name="Fletcher K."/>
            <person name="Martin F."/>
            <person name="Isakeit T."/>
            <person name="Cavanaugh K."/>
            <person name="Magill C."/>
            <person name="Michelmore R."/>
        </authorList>
    </citation>
    <scope>NUCLEOTIDE SEQUENCE [LARGE SCALE GENOMIC DNA]</scope>
    <source>
        <strain evidence="1">P6</strain>
    </source>
</reference>
<protein>
    <submittedName>
        <fullName evidence="1">Uncharacterized protein</fullName>
    </submittedName>
</protein>
<proteinExistence type="predicted"/>
<comment type="caution">
    <text evidence="1">The sequence shown here is derived from an EMBL/GenBank/DDBJ whole genome shotgun (WGS) entry which is preliminary data.</text>
</comment>
<dbReference type="Proteomes" id="UP001163321">
    <property type="component" value="Chromosome 3"/>
</dbReference>
<evidence type="ECO:0000313" key="2">
    <source>
        <dbReference type="Proteomes" id="UP001163321"/>
    </source>
</evidence>
<accession>A0ACC0W8F2</accession>
<gene>
    <name evidence="1" type="ORF">PsorP6_007946</name>
</gene>
<name>A0ACC0W8F2_9STRA</name>
<dbReference type="EMBL" id="CM047582">
    <property type="protein sequence ID" value="KAI9915022.1"/>
    <property type="molecule type" value="Genomic_DNA"/>
</dbReference>
<evidence type="ECO:0000313" key="1">
    <source>
        <dbReference type="EMBL" id="KAI9915022.1"/>
    </source>
</evidence>
<keyword evidence="2" id="KW-1185">Reference proteome</keyword>
<sequence length="539" mass="59130">MISALAWVPKGASRRLPERLKLTDEEMNMLRDVAIEEEAAAAAAAEKEEEMPLEATMASDEDVAGSEAVGHDGNGLPLSFNMDQYDDEDDDAAIKNYIGTGAGAMDETEEEDGDDEQMQEHAQAPAKDQHDEDDDDDDVEIRPSDSVILVANTEEECSTLEVQVYDDTTGALYVHHEINLPAFPLCLAWMDCAPVPLDPRTGPVEGSFVAVGTFKPGIEIWDLDVLDVLEPMATLGGDDDHELRNVALPTLAKRRKNPHATTLKPSSHQDAVMALDWNTSHRNMLASGSADTTVKVWDITTQKCLYTMTHHTNKVQSVRWNPAETTVLATASFDRTLVVLDGRNPEAFSKFQLTAEVESIAWIPSEPSTIVAAAEDGTVVAFDVRRNGSEPLFRFNAHDSAVSAISFSPHVPGFFATAGVDKTVKLWDLKDTTTPCCVTSKNMNVGELFTLSFYQDAPFLLGVGGSKGILALWDTSENDDVESRFRSRVQDVAISASVDLSSSFRSPDQLGEELAIVEEREQLVSTRHKTRTKRKSKKR</sequence>